<dbReference type="Pfam" id="PF09346">
    <property type="entry name" value="SMI1_KNR4"/>
    <property type="match status" value="1"/>
</dbReference>
<dbReference type="InterPro" id="IPR018958">
    <property type="entry name" value="Knr4/Smi1-like_dom"/>
</dbReference>
<dbReference type="InterPro" id="IPR037883">
    <property type="entry name" value="Knr4/Smi1-like_sf"/>
</dbReference>
<protein>
    <submittedName>
        <fullName evidence="2">SMI1/KNR4 family protein</fullName>
    </submittedName>
</protein>
<dbReference type="SMART" id="SM00860">
    <property type="entry name" value="SMI1_KNR4"/>
    <property type="match status" value="1"/>
</dbReference>
<dbReference type="SUPFAM" id="SSF160631">
    <property type="entry name" value="SMI1/KNR4-like"/>
    <property type="match status" value="1"/>
</dbReference>
<proteinExistence type="predicted"/>
<dbReference type="Proteomes" id="UP000317839">
    <property type="component" value="Unassembled WGS sequence"/>
</dbReference>
<keyword evidence="3" id="KW-1185">Reference proteome</keyword>
<gene>
    <name evidence="2" type="ORF">FLL45_04345</name>
</gene>
<evidence type="ECO:0000313" key="3">
    <source>
        <dbReference type="Proteomes" id="UP000317839"/>
    </source>
</evidence>
<comment type="caution">
    <text evidence="2">The sequence shown here is derived from an EMBL/GenBank/DDBJ whole genome shotgun (WGS) entry which is preliminary data.</text>
</comment>
<dbReference type="OrthoDB" id="1190024at2"/>
<evidence type="ECO:0000259" key="1">
    <source>
        <dbReference type="SMART" id="SM00860"/>
    </source>
</evidence>
<dbReference type="RefSeq" id="WP_142888543.1">
    <property type="nucleotide sequence ID" value="NZ_VIKR01000001.1"/>
</dbReference>
<dbReference type="EMBL" id="VIKR01000001">
    <property type="protein sequence ID" value="TQV77183.1"/>
    <property type="molecule type" value="Genomic_DNA"/>
</dbReference>
<organism evidence="2 3">
    <name type="scientific">Aliikangiella marina</name>
    <dbReference type="NCBI Taxonomy" id="1712262"/>
    <lineage>
        <taxon>Bacteria</taxon>
        <taxon>Pseudomonadati</taxon>
        <taxon>Pseudomonadota</taxon>
        <taxon>Gammaproteobacteria</taxon>
        <taxon>Oceanospirillales</taxon>
        <taxon>Pleioneaceae</taxon>
        <taxon>Aliikangiella</taxon>
    </lineage>
</organism>
<reference evidence="2 3" key="1">
    <citation type="submission" date="2019-06" db="EMBL/GenBank/DDBJ databases">
        <title>Draft genome of Aliikangiella marina GYP-15.</title>
        <authorList>
            <person name="Wang G."/>
        </authorList>
    </citation>
    <scope>NUCLEOTIDE SEQUENCE [LARGE SCALE GENOMIC DNA]</scope>
    <source>
        <strain evidence="2 3">GYP-15</strain>
    </source>
</reference>
<feature type="domain" description="Knr4/Smi1-like" evidence="1">
    <location>
        <begin position="33"/>
        <end position="209"/>
    </location>
</feature>
<sequence length="219" mass="25539">MKELKLKLEELKKEDKHFKNFGSSSHEYQLNDTLSEIEFREIESKYGCVFPDEYREFITLVGNGGAGPCYGVFPVEMEDHNHGICSWSEGTLVGDLSKEFPYESDWNLPDSFWSNEPQDNYESEEEEDAAWEAWEEKLNEKYWSEDVLPGAIPICHEGCARRIWLVVTGPMKGTIWRDLRADYAGIELLRDDEGRSLSFNRWYLDWLNQSLSEIRGSKD</sequence>
<name>A0A545TIZ6_9GAMM</name>
<dbReference type="Gene3D" id="3.40.1580.10">
    <property type="entry name" value="SMI1/KNR4-like"/>
    <property type="match status" value="1"/>
</dbReference>
<accession>A0A545TIZ6</accession>
<evidence type="ECO:0000313" key="2">
    <source>
        <dbReference type="EMBL" id="TQV77183.1"/>
    </source>
</evidence>
<dbReference type="AlphaFoldDB" id="A0A545TIZ6"/>